<evidence type="ECO:0000256" key="1">
    <source>
        <dbReference type="SAM" id="SignalP"/>
    </source>
</evidence>
<dbReference type="Pfam" id="PF06904">
    <property type="entry name" value="Extensin-like_C"/>
    <property type="match status" value="1"/>
</dbReference>
<feature type="signal peptide" evidence="1">
    <location>
        <begin position="1"/>
        <end position="22"/>
    </location>
</feature>
<feature type="domain" description="Extensin-like C-terminal" evidence="2">
    <location>
        <begin position="127"/>
        <end position="277"/>
    </location>
</feature>
<protein>
    <submittedName>
        <fullName evidence="3">Uncharacterized conserved protein</fullName>
    </submittedName>
</protein>
<dbReference type="RefSeq" id="WP_092366568.1">
    <property type="nucleotide sequence ID" value="NZ_BMGV01000006.1"/>
</dbReference>
<dbReference type="OrthoDB" id="9809788at2"/>
<dbReference type="Proteomes" id="UP000199379">
    <property type="component" value="Unassembled WGS sequence"/>
</dbReference>
<evidence type="ECO:0000313" key="3">
    <source>
        <dbReference type="EMBL" id="SEJ64129.1"/>
    </source>
</evidence>
<accession>A0A1H7AEW0</accession>
<reference evidence="3 4" key="1">
    <citation type="submission" date="2016-10" db="EMBL/GenBank/DDBJ databases">
        <authorList>
            <person name="de Groot N.N."/>
        </authorList>
    </citation>
    <scope>NUCLEOTIDE SEQUENCE [LARGE SCALE GENOMIC DNA]</scope>
    <source>
        <strain evidence="3 4">DSM 29340</strain>
    </source>
</reference>
<name>A0A1H7AEW0_9RHOB</name>
<dbReference type="STRING" id="1227549.SAMN05444007_10614"/>
<keyword evidence="4" id="KW-1185">Reference proteome</keyword>
<feature type="chain" id="PRO_5011794516" evidence="1">
    <location>
        <begin position="23"/>
        <end position="277"/>
    </location>
</feature>
<evidence type="ECO:0000259" key="2">
    <source>
        <dbReference type="Pfam" id="PF06904"/>
    </source>
</evidence>
<proteinExistence type="predicted"/>
<gene>
    <name evidence="3" type="ORF">SAMN05444007_10614</name>
</gene>
<dbReference type="InterPro" id="IPR009683">
    <property type="entry name" value="Extensin-like_C"/>
</dbReference>
<dbReference type="AlphaFoldDB" id="A0A1H7AEW0"/>
<sequence length="277" mass="29584">MNRILAALTVAASAICIGTAGAAAPDTSPRPAARPDLAEVPVTRAATVPPLARMRPVPRPQSAQIEQLNQVAAPPATGPGNSLRPFLRPPEIAQKAFLFKRKQRRGSVCGNIDIQGEKVGRVPGRIRGCGVKNAVKVSSVSGVFLTQPSVMTCDTAEALNHWVTRGVRPAFKPMGRVAGLKVAAHYSCRTRNNRPGARISEHGKGKAIDISAFILDTGRTITVLKGWNQGEARKALKRAWQSACGPFGTVLGPGSDGYHRDHFHVDTARHRGGNYCR</sequence>
<keyword evidence="1" id="KW-0732">Signal</keyword>
<evidence type="ECO:0000313" key="4">
    <source>
        <dbReference type="Proteomes" id="UP000199379"/>
    </source>
</evidence>
<dbReference type="EMBL" id="FNYD01000006">
    <property type="protein sequence ID" value="SEJ64129.1"/>
    <property type="molecule type" value="Genomic_DNA"/>
</dbReference>
<organism evidence="3 4">
    <name type="scientific">Cribrihabitans marinus</name>
    <dbReference type="NCBI Taxonomy" id="1227549"/>
    <lineage>
        <taxon>Bacteria</taxon>
        <taxon>Pseudomonadati</taxon>
        <taxon>Pseudomonadota</taxon>
        <taxon>Alphaproteobacteria</taxon>
        <taxon>Rhodobacterales</taxon>
        <taxon>Paracoccaceae</taxon>
        <taxon>Cribrihabitans</taxon>
    </lineage>
</organism>